<evidence type="ECO:0000259" key="8">
    <source>
        <dbReference type="Pfam" id="PF07810"/>
    </source>
</evidence>
<dbReference type="GO" id="GO:0005886">
    <property type="term" value="C:plasma membrane"/>
    <property type="evidence" value="ECO:0007669"/>
    <property type="project" value="InterPro"/>
</dbReference>
<accession>T1J890</accession>
<dbReference type="EMBL" id="JH431950">
    <property type="status" value="NOT_ANNOTATED_CDS"/>
    <property type="molecule type" value="Genomic_DNA"/>
</dbReference>
<feature type="compositionally biased region" description="Polar residues" evidence="6">
    <location>
        <begin position="7"/>
        <end position="19"/>
    </location>
</feature>
<dbReference type="eggNOG" id="ENOG502QPM8">
    <property type="taxonomic scope" value="Eukaryota"/>
</dbReference>
<feature type="transmembrane region" description="Helical" evidence="7">
    <location>
        <begin position="451"/>
        <end position="469"/>
    </location>
</feature>
<evidence type="ECO:0000256" key="4">
    <source>
        <dbReference type="ARBA" id="ARBA00022989"/>
    </source>
</evidence>
<keyword evidence="3 7" id="KW-0812">Transmembrane</keyword>
<evidence type="ECO:0000256" key="6">
    <source>
        <dbReference type="SAM" id="MobiDB-lite"/>
    </source>
</evidence>
<evidence type="ECO:0000313" key="10">
    <source>
        <dbReference type="Proteomes" id="UP000014500"/>
    </source>
</evidence>
<dbReference type="InterPro" id="IPR038900">
    <property type="entry name" value="TMC"/>
</dbReference>
<sequence>MDRRNFNTRNQHFSQQFNDPQPDYVDKDPQPDYEDDIPPDYDYEDDEDIDTPNHNRDSYLSQTSSLRSKRPSELAPDHRVSRKLAEMTGIGSVTMRDVANVARELGLMQVGDEPVEKFKKRKSCWARNCESDKCHHSLRRRPSDDMNGDERQQLEMRYGSIASKKSPHLQNKNRLKRRSNEILSGFQIWHHSIKHIEGHFGTSIASYFIFIRLLLFLNLGISAIIIGFIVVPQFANVGQVLNSTSEVKICAEHYQAGLVQNSDGWLETTLMFIGSYDIKVNKFSFLSYSIPLAYILTTIAFLFVSLLFMLRSAAKGFKENAITSEGHLYNYCNTVFSGWDCCIDKIEAAKLKHEMMTTELLSCLEEEKLLRQKKNEPNGRDFFYILYDSILTEPTQRERVHSTHLAFLIEYLPPLTITGFNVVLPLFFYFLVNFEKYSPAFVINVNLVRTVFLRLVAIFMLLFTFKVVIEKSDSKRCTIECATNNDCHIKQCWETYIGQQIYKLFLLDFVTALISTFGVGFLRMIVITKVKWKPLQMVGLEEFDIPKHVLDLVYFQTLCWLGAFFCPFLPIASFVKCIIFFYVKKFHLTVNCIPSRKPYRASKSNSFFMSVLLLSFGVLVLIPLTYSIAAIPPSRGCSPFRTKYESMWQVISDPISEWQAPYFDIIRFMTTAAFSVLIIITLLLFIYYNYTVAATYKKMSTVLKEHLLMEGRDKRFLLDRLTQVTQKLCQNSSGTTENNLRKRDNRFLSVNTNHSALRSIPDENTGYTDRLKALPMEHNGRRETNNFFSTLQLLQNFRNITLQKT</sequence>
<evidence type="ECO:0000256" key="7">
    <source>
        <dbReference type="SAM" id="Phobius"/>
    </source>
</evidence>
<evidence type="ECO:0000256" key="1">
    <source>
        <dbReference type="ARBA" id="ARBA00004141"/>
    </source>
</evidence>
<name>T1J890_STRMM</name>
<keyword evidence="10" id="KW-1185">Reference proteome</keyword>
<organism evidence="9 10">
    <name type="scientific">Strigamia maritima</name>
    <name type="common">European centipede</name>
    <name type="synonym">Geophilus maritimus</name>
    <dbReference type="NCBI Taxonomy" id="126957"/>
    <lineage>
        <taxon>Eukaryota</taxon>
        <taxon>Metazoa</taxon>
        <taxon>Ecdysozoa</taxon>
        <taxon>Arthropoda</taxon>
        <taxon>Myriapoda</taxon>
        <taxon>Chilopoda</taxon>
        <taxon>Pleurostigmophora</taxon>
        <taxon>Geophilomorpha</taxon>
        <taxon>Linotaeniidae</taxon>
        <taxon>Strigamia</taxon>
    </lineage>
</organism>
<keyword evidence="5 7" id="KW-0472">Membrane</keyword>
<reference evidence="10" key="1">
    <citation type="submission" date="2011-05" db="EMBL/GenBank/DDBJ databases">
        <authorList>
            <person name="Richards S.R."/>
            <person name="Qu J."/>
            <person name="Jiang H."/>
            <person name="Jhangiani S.N."/>
            <person name="Agravi P."/>
            <person name="Goodspeed R."/>
            <person name="Gross S."/>
            <person name="Mandapat C."/>
            <person name="Jackson L."/>
            <person name="Mathew T."/>
            <person name="Pu L."/>
            <person name="Thornton R."/>
            <person name="Saada N."/>
            <person name="Wilczek-Boney K.B."/>
            <person name="Lee S."/>
            <person name="Kovar C."/>
            <person name="Wu Y."/>
            <person name="Scherer S.E."/>
            <person name="Worley K.C."/>
            <person name="Muzny D.M."/>
            <person name="Gibbs R."/>
        </authorList>
    </citation>
    <scope>NUCLEOTIDE SEQUENCE</scope>
    <source>
        <strain evidence="10">Brora</strain>
    </source>
</reference>
<evidence type="ECO:0000256" key="5">
    <source>
        <dbReference type="ARBA" id="ARBA00023136"/>
    </source>
</evidence>
<evidence type="ECO:0000313" key="9">
    <source>
        <dbReference type="EnsemblMetazoa" id="SMAR009915-PA"/>
    </source>
</evidence>
<dbReference type="PANTHER" id="PTHR23302">
    <property type="entry name" value="TRANSMEMBRANE CHANNEL-RELATED"/>
    <property type="match status" value="1"/>
</dbReference>
<comment type="similarity">
    <text evidence="2">Belongs to the TMC family.</text>
</comment>
<evidence type="ECO:0000256" key="2">
    <source>
        <dbReference type="ARBA" id="ARBA00006510"/>
    </source>
</evidence>
<feature type="compositionally biased region" description="Basic and acidic residues" evidence="6">
    <location>
        <begin position="70"/>
        <end position="81"/>
    </location>
</feature>
<feature type="transmembrane region" description="Helical" evidence="7">
    <location>
        <begin position="560"/>
        <end position="583"/>
    </location>
</feature>
<dbReference type="EnsemblMetazoa" id="SMAR009915-RA">
    <property type="protein sequence ID" value="SMAR009915-PA"/>
    <property type="gene ID" value="SMAR009915"/>
</dbReference>
<feature type="transmembrane region" description="Helical" evidence="7">
    <location>
        <begin position="285"/>
        <end position="310"/>
    </location>
</feature>
<reference evidence="9" key="2">
    <citation type="submission" date="2015-02" db="UniProtKB">
        <authorList>
            <consortium name="EnsemblMetazoa"/>
        </authorList>
    </citation>
    <scope>IDENTIFICATION</scope>
</reference>
<feature type="transmembrane region" description="Helical" evidence="7">
    <location>
        <begin position="504"/>
        <end position="527"/>
    </location>
</feature>
<feature type="region of interest" description="Disordered" evidence="6">
    <location>
        <begin position="1"/>
        <end position="81"/>
    </location>
</feature>
<feature type="domain" description="TMC" evidence="8">
    <location>
        <begin position="492"/>
        <end position="602"/>
    </location>
</feature>
<evidence type="ECO:0000256" key="3">
    <source>
        <dbReference type="ARBA" id="ARBA00022692"/>
    </source>
</evidence>
<feature type="transmembrane region" description="Helical" evidence="7">
    <location>
        <begin position="604"/>
        <end position="626"/>
    </location>
</feature>
<feature type="transmembrane region" description="Helical" evidence="7">
    <location>
        <begin position="213"/>
        <end position="235"/>
    </location>
</feature>
<dbReference type="PhylomeDB" id="T1J890"/>
<dbReference type="AlphaFoldDB" id="T1J890"/>
<feature type="compositionally biased region" description="Acidic residues" evidence="6">
    <location>
        <begin position="31"/>
        <end position="50"/>
    </location>
</feature>
<keyword evidence="4 7" id="KW-1133">Transmembrane helix</keyword>
<dbReference type="Proteomes" id="UP000014500">
    <property type="component" value="Unassembled WGS sequence"/>
</dbReference>
<dbReference type="GO" id="GO:0008381">
    <property type="term" value="F:mechanosensitive monoatomic ion channel activity"/>
    <property type="evidence" value="ECO:0007669"/>
    <property type="project" value="TreeGrafter"/>
</dbReference>
<dbReference type="OMA" id="WMENTEL"/>
<dbReference type="InterPro" id="IPR012496">
    <property type="entry name" value="TMC_dom"/>
</dbReference>
<dbReference type="STRING" id="126957.T1J890"/>
<dbReference type="HOGENOM" id="CLU_013958_1_1_1"/>
<proteinExistence type="inferred from homology"/>
<feature type="transmembrane region" description="Helical" evidence="7">
    <location>
        <begin position="665"/>
        <end position="690"/>
    </location>
</feature>
<dbReference type="Pfam" id="PF07810">
    <property type="entry name" value="TMC"/>
    <property type="match status" value="1"/>
</dbReference>
<dbReference type="PANTHER" id="PTHR23302:SF24">
    <property type="entry name" value="TMC DOMAIN-CONTAINING PROTEIN"/>
    <property type="match status" value="1"/>
</dbReference>
<feature type="transmembrane region" description="Helical" evidence="7">
    <location>
        <begin position="405"/>
        <end position="431"/>
    </location>
</feature>
<protein>
    <recommendedName>
        <fullName evidence="8">TMC domain-containing protein</fullName>
    </recommendedName>
</protein>
<comment type="subcellular location">
    <subcellularLocation>
        <location evidence="1">Membrane</location>
        <topology evidence="1">Multi-pass membrane protein</topology>
    </subcellularLocation>
</comment>